<organism evidence="8 9">
    <name type="scientific">Citrus unshiu</name>
    <name type="common">Satsuma mandarin</name>
    <name type="synonym">Citrus nobilis var. unshiu</name>
    <dbReference type="NCBI Taxonomy" id="55188"/>
    <lineage>
        <taxon>Eukaryota</taxon>
        <taxon>Viridiplantae</taxon>
        <taxon>Streptophyta</taxon>
        <taxon>Embryophyta</taxon>
        <taxon>Tracheophyta</taxon>
        <taxon>Spermatophyta</taxon>
        <taxon>Magnoliopsida</taxon>
        <taxon>eudicotyledons</taxon>
        <taxon>Gunneridae</taxon>
        <taxon>Pentapetalae</taxon>
        <taxon>rosids</taxon>
        <taxon>malvids</taxon>
        <taxon>Sapindales</taxon>
        <taxon>Rutaceae</taxon>
        <taxon>Aurantioideae</taxon>
        <taxon>Citrus</taxon>
    </lineage>
</organism>
<dbReference type="Pfam" id="PF00931">
    <property type="entry name" value="NB-ARC"/>
    <property type="match status" value="1"/>
</dbReference>
<dbReference type="SMART" id="SM00382">
    <property type="entry name" value="AAA"/>
    <property type="match status" value="1"/>
</dbReference>
<dbReference type="GO" id="GO:0043531">
    <property type="term" value="F:ADP binding"/>
    <property type="evidence" value="ECO:0007669"/>
    <property type="project" value="InterPro"/>
</dbReference>
<feature type="domain" description="AAA+ ATPase" evidence="7">
    <location>
        <begin position="173"/>
        <end position="309"/>
    </location>
</feature>
<evidence type="ECO:0000256" key="1">
    <source>
        <dbReference type="ARBA" id="ARBA00008894"/>
    </source>
</evidence>
<dbReference type="PANTHER" id="PTHR33463:SF203">
    <property type="entry name" value="AAA+ ATPASE DOMAIN-CONTAINING PROTEIN"/>
    <property type="match status" value="1"/>
</dbReference>
<name>A0A2H5QSW0_CITUN</name>
<comment type="similarity">
    <text evidence="1">Belongs to the disease resistance NB-LRR family.</text>
</comment>
<dbReference type="InterPro" id="IPR057135">
    <property type="entry name" value="At4g27190-like_LRR"/>
</dbReference>
<dbReference type="InterPro" id="IPR003593">
    <property type="entry name" value="AAA+_ATPase"/>
</dbReference>
<dbReference type="GO" id="GO:0006952">
    <property type="term" value="P:defense response"/>
    <property type="evidence" value="ECO:0007669"/>
    <property type="project" value="UniProtKB-KW"/>
</dbReference>
<keyword evidence="2" id="KW-0547">Nucleotide-binding</keyword>
<evidence type="ECO:0000313" key="9">
    <source>
        <dbReference type="Proteomes" id="UP000236630"/>
    </source>
</evidence>
<dbReference type="FunFam" id="3.40.50.300:FF:001091">
    <property type="entry name" value="Probable disease resistance protein At1g61300"/>
    <property type="match status" value="1"/>
</dbReference>
<dbReference type="InterPro" id="IPR042197">
    <property type="entry name" value="Apaf_helical"/>
</dbReference>
<feature type="transmembrane region" description="Helical" evidence="6">
    <location>
        <begin position="1383"/>
        <end position="1401"/>
    </location>
</feature>
<keyword evidence="6" id="KW-0812">Transmembrane</keyword>
<evidence type="ECO:0000259" key="7">
    <source>
        <dbReference type="SMART" id="SM00382"/>
    </source>
</evidence>
<comment type="caution">
    <text evidence="8">The sequence shown here is derived from an EMBL/GenBank/DDBJ whole genome shotgun (WGS) entry which is preliminary data.</text>
</comment>
<reference evidence="8 9" key="1">
    <citation type="journal article" date="2017" name="Front. Genet.">
        <title>Draft sequencing of the heterozygous diploid genome of Satsuma (Citrus unshiu Marc.) using a hybrid assembly approach.</title>
        <authorList>
            <person name="Shimizu T."/>
            <person name="Tanizawa Y."/>
            <person name="Mochizuki T."/>
            <person name="Nagasaki H."/>
            <person name="Yoshioka T."/>
            <person name="Toyoda A."/>
            <person name="Fujiyama A."/>
            <person name="Kaminuma E."/>
            <person name="Nakamura Y."/>
        </authorList>
    </citation>
    <scope>NUCLEOTIDE SEQUENCE [LARGE SCALE GENOMIC DNA]</scope>
    <source>
        <strain evidence="9">cv. Miyagawa wase</strain>
    </source>
</reference>
<evidence type="ECO:0000256" key="4">
    <source>
        <dbReference type="ARBA" id="ARBA00022840"/>
    </source>
</evidence>
<dbReference type="InterPro" id="IPR002182">
    <property type="entry name" value="NB-ARC"/>
</dbReference>
<dbReference type="InterPro" id="IPR050905">
    <property type="entry name" value="Plant_NBS-LRR"/>
</dbReference>
<keyword evidence="6" id="KW-1133">Transmembrane helix</keyword>
<keyword evidence="3" id="KW-0611">Plant defense</keyword>
<dbReference type="SUPFAM" id="SSF52058">
    <property type="entry name" value="L domain-like"/>
    <property type="match status" value="1"/>
</dbReference>
<dbReference type="GO" id="GO:0005524">
    <property type="term" value="F:ATP binding"/>
    <property type="evidence" value="ECO:0007669"/>
    <property type="project" value="UniProtKB-KW"/>
</dbReference>
<keyword evidence="6" id="KW-0472">Membrane</keyword>
<dbReference type="Gene3D" id="1.10.8.430">
    <property type="entry name" value="Helical domain of apoptotic protease-activating factors"/>
    <property type="match status" value="1"/>
</dbReference>
<dbReference type="InterPro" id="IPR032675">
    <property type="entry name" value="LRR_dom_sf"/>
</dbReference>
<dbReference type="Gene3D" id="3.80.10.10">
    <property type="entry name" value="Ribonuclease Inhibitor"/>
    <property type="match status" value="4"/>
</dbReference>
<evidence type="ECO:0000256" key="6">
    <source>
        <dbReference type="SAM" id="Phobius"/>
    </source>
</evidence>
<dbReference type="EMBL" id="BDQV01000692">
    <property type="protein sequence ID" value="GAY67365.1"/>
    <property type="molecule type" value="Genomic_DNA"/>
</dbReference>
<dbReference type="Proteomes" id="UP000236630">
    <property type="component" value="Unassembled WGS sequence"/>
</dbReference>
<gene>
    <name evidence="8" type="ORF">CUMW_255860</name>
</gene>
<dbReference type="SUPFAM" id="SSF52047">
    <property type="entry name" value="RNI-like"/>
    <property type="match status" value="1"/>
</dbReference>
<evidence type="ECO:0000313" key="8">
    <source>
        <dbReference type="EMBL" id="GAY67365.1"/>
    </source>
</evidence>
<accession>A0A2H5QSW0</accession>
<dbReference type="Gene3D" id="3.40.50.300">
    <property type="entry name" value="P-loop containing nucleotide triphosphate hydrolases"/>
    <property type="match status" value="1"/>
</dbReference>
<evidence type="ECO:0000256" key="2">
    <source>
        <dbReference type="ARBA" id="ARBA00022741"/>
    </source>
</evidence>
<sequence length="1402" mass="158460">MVDAVVTVALEVAKCLFPPIVCQLSHVRKYKANLENLKKETKKLTDTRDSMRKKVDDAKRNGEEIDQRVESWLISVDKIIAEADTLTGEEEHANKKCFKGLCPNLKKRYQLSEKAATKEKSIADLKEEAEKFAQISYPTVAEEPWLRSGKGCEAFASRTSTLKDVQNALLDPDISIIGVYGMGGVGKTTLVKEVARRAKKDKLFDEVVFAEVSETPDIRKVQGELADQLGVKFDEESDVPGRARKLYARLQNENKILVILDNIWEDLDPEKVGVPSGNDCRGCKVLLTARDRHVLECIGSKTIGIDVLNNEEAWTLFKKLVGDCAGKGTLKSIATDVAKECGGLPIAIVTLAKALRNKSNVSTWKDVLRQLKRPSHRNFEGVLAKTYSAIELSYKYLRDEELKKLFLQCSLMRSPQASMLDLLKYAIGLGILKGVSTMEEARDKVNALVDQLKDACLLLDGTNSDWFSMHDVVRVVAIAVASRDSHVFTMRNEVDTRQWPDKHLLKKCSRISLYDNNISEIPQGWECPQLEFFWISASEDSPLKIPDNIFIGMPKLKVLDFTRMRLLSLPSSIHLLTDLRTLCLDGCQLEDIRVIGELRKLEILSLQASVIEQLPMEIGQLTQLRLLDLSHCSKLKVIAPNVLSNLSQLEELYMANCCIEWEVPGLSNERSNASLDELKNLSRLTTLEIRILDAGILPSGLFSRKLERYEICVGQDLYWYDIYKTRRTLKLKLNSRICLGEWRGMKNVEYLCLDELPGLTNVIHDLDGEGFAELKHLNVQNNSNFLCIVDPLQVRCGAFPMLESLVLQSLINLERICHGQLRAESFCTLKTIKVGSCHKLKNLFSFSIAKFLSQLERIKVIQCKNVEEIFVSSNDEVIGEIALAQVRFLILRTLPLFTSFSTFVRTTSTVEAEHNEIILENENHLYTPLSLFNEKIVLPKLEVLELRDINVAKIWHNQLSAVMSCNVQNLTRLVVEDCCKLRYVFSYSTAKRLGQLQHLVISRCPLLEEVVGKESGVEADPSFVFPQLTILKLSSLPKLRAFYPGIHTLECPILTRLEVSLCDKLESFSSESYSLHENNEEGQLIEVPVPVPVPAQQPLFLVEKVLPNLEELRLSKNKDIAKIWQGPFPDHLLNKLEVLAIENDESEVLSPDLLERFHNLVNLQLERSSYKELFSNEGQVEEHVGKLAQIKHLKLRRLNDLKHLWLWEQNSKLNTVFQNLETLSAHFCLNLTNLMPSSASFRCLTKLRVWACEHLINLVASSAAKNLVQLVHVSVSECSKITELVVASEGDAANDEIIFPKLGYLELHRLQSLTTFCSANYTFKFPSLCDLSVSACPKMKIFCGGVFSAPRLKEVCLNGQNCWDGDLNTTIQLSYYKTVRTSPSVFVFIVLLWLSSTFVLLF</sequence>
<dbReference type="PRINTS" id="PR00364">
    <property type="entry name" value="DISEASERSIST"/>
</dbReference>
<keyword evidence="5" id="KW-0175">Coiled coil</keyword>
<protein>
    <recommendedName>
        <fullName evidence="7">AAA+ ATPase domain-containing protein</fullName>
    </recommendedName>
</protein>
<keyword evidence="4" id="KW-0067">ATP-binding</keyword>
<evidence type="ECO:0000256" key="5">
    <source>
        <dbReference type="SAM" id="Coils"/>
    </source>
</evidence>
<evidence type="ECO:0000256" key="3">
    <source>
        <dbReference type="ARBA" id="ARBA00022821"/>
    </source>
</evidence>
<dbReference type="InterPro" id="IPR027417">
    <property type="entry name" value="P-loop_NTPase"/>
</dbReference>
<dbReference type="SUPFAM" id="SSF52540">
    <property type="entry name" value="P-loop containing nucleoside triphosphate hydrolases"/>
    <property type="match status" value="1"/>
</dbReference>
<dbReference type="Pfam" id="PF23247">
    <property type="entry name" value="LRR_RPS2"/>
    <property type="match status" value="3"/>
</dbReference>
<keyword evidence="9" id="KW-1185">Reference proteome</keyword>
<proteinExistence type="inferred from homology"/>
<feature type="coiled-coil region" evidence="5">
    <location>
        <begin position="27"/>
        <end position="68"/>
    </location>
</feature>
<dbReference type="PANTHER" id="PTHR33463">
    <property type="entry name" value="NB-ARC DOMAIN-CONTAINING PROTEIN-RELATED"/>
    <property type="match status" value="1"/>
</dbReference>